<gene>
    <name evidence="4" type="primary">SWT1</name>
    <name evidence="4" type="ORF">NPIL_499911</name>
</gene>
<feature type="compositionally biased region" description="Low complexity" evidence="2">
    <location>
        <begin position="251"/>
        <end position="266"/>
    </location>
</feature>
<keyword evidence="5" id="KW-1185">Reference proteome</keyword>
<evidence type="ECO:0000256" key="1">
    <source>
        <dbReference type="SAM" id="Coils"/>
    </source>
</evidence>
<dbReference type="Gene3D" id="3.40.50.1010">
    <property type="entry name" value="5'-nuclease"/>
    <property type="match status" value="1"/>
</dbReference>
<dbReference type="CDD" id="cd00201">
    <property type="entry name" value="WW"/>
    <property type="match status" value="1"/>
</dbReference>
<dbReference type="SMART" id="SM00670">
    <property type="entry name" value="PINc"/>
    <property type="match status" value="1"/>
</dbReference>
<proteinExistence type="predicted"/>
<evidence type="ECO:0000256" key="2">
    <source>
        <dbReference type="SAM" id="MobiDB-lite"/>
    </source>
</evidence>
<dbReference type="PROSITE" id="PS50020">
    <property type="entry name" value="WW_DOMAIN_2"/>
    <property type="match status" value="1"/>
</dbReference>
<feature type="compositionally biased region" description="Polar residues" evidence="2">
    <location>
        <begin position="267"/>
        <end position="276"/>
    </location>
</feature>
<dbReference type="SUPFAM" id="SSF88723">
    <property type="entry name" value="PIN domain-like"/>
    <property type="match status" value="1"/>
</dbReference>
<dbReference type="PANTHER" id="PTHR16161:SF0">
    <property type="entry name" value="TRANSCRIPTIONAL PROTEIN SWT1"/>
    <property type="match status" value="1"/>
</dbReference>
<dbReference type="InterPro" id="IPR029060">
    <property type="entry name" value="PIN-like_dom_sf"/>
</dbReference>
<dbReference type="EMBL" id="BMAW01110928">
    <property type="protein sequence ID" value="GFT45551.1"/>
    <property type="molecule type" value="Genomic_DNA"/>
</dbReference>
<feature type="domain" description="WW" evidence="3">
    <location>
        <begin position="39"/>
        <end position="74"/>
    </location>
</feature>
<accession>A0A8X6P2W8</accession>
<name>A0A8X6P2W8_NEPPI</name>
<feature type="coiled-coil region" evidence="1">
    <location>
        <begin position="630"/>
        <end position="657"/>
    </location>
</feature>
<dbReference type="PANTHER" id="PTHR16161">
    <property type="entry name" value="TRANSCRIPTIONAL PROTEIN SWT1"/>
    <property type="match status" value="1"/>
</dbReference>
<dbReference type="InterPro" id="IPR052626">
    <property type="entry name" value="SWT1_Regulator"/>
</dbReference>
<dbReference type="AlphaFoldDB" id="A0A8X6P2W8"/>
<dbReference type="Gene3D" id="2.20.70.10">
    <property type="match status" value="1"/>
</dbReference>
<comment type="caution">
    <text evidence="4">The sequence shown here is derived from an EMBL/GenBank/DDBJ whole genome shotgun (WGS) entry which is preliminary data.</text>
</comment>
<dbReference type="InterPro" id="IPR001202">
    <property type="entry name" value="WW_dom"/>
</dbReference>
<dbReference type="OrthoDB" id="548295at2759"/>
<dbReference type="Proteomes" id="UP000887013">
    <property type="component" value="Unassembled WGS sequence"/>
</dbReference>
<dbReference type="Pfam" id="PF13638">
    <property type="entry name" value="PIN_4"/>
    <property type="match status" value="1"/>
</dbReference>
<reference evidence="4" key="1">
    <citation type="submission" date="2020-08" db="EMBL/GenBank/DDBJ databases">
        <title>Multicomponent nature underlies the extraordinary mechanical properties of spider dragline silk.</title>
        <authorList>
            <person name="Kono N."/>
            <person name="Nakamura H."/>
            <person name="Mori M."/>
            <person name="Yoshida Y."/>
            <person name="Ohtoshi R."/>
            <person name="Malay A.D."/>
            <person name="Moran D.A.P."/>
            <person name="Tomita M."/>
            <person name="Numata K."/>
            <person name="Arakawa K."/>
        </authorList>
    </citation>
    <scope>NUCLEOTIDE SEQUENCE</scope>
</reference>
<sequence length="943" mass="107159">MTVIQENIADDSIVFSDCGKASRFSPYFWLNMEEPAGKGFLPDGWIVKISKHYPDRVYYFNTLTGCSTWECPKLKYPGNKKPKHTSILSKEVTNDITKMYEPESPEFLHKKISSSVHFDNSKIIEFISDAKKDSVKRSEECDEISPGPSEEVSKFITPAIAVVTPVISENSVPVQQKVTCVKNKTSSQQQRNTPVTSVTKSQKSSAISKLGKTGATKLIKITSIQKLQRSSNCDKFEKTASSVKLPKVSEKTSSSKSLLNNNSQNTASVDKLQSTSEKTKNPLKNNKIKFSFLQKSAKLSSSKAVLCISKDRICKKKRLPVELSSCSKNNALQSKYARCARPSDVEKLEKCNKKIKISDFDKKQDKEPSPSSVAVESECEFSDMDYEMPSEIGDTVTSSTSTEINVGASTSRNSDTDSLDDIEMLDVSSGMTKELNVPSWFNINPLNSYYIVLDTNALISDLKYIDELKDTPVDGCGPPHFLIPWMALQELDKMKKVGKNVSPDVSKGAREAIRYLFSILKADHPRFHKQNPLEISDSQWGYTKNNDDLILEYCLKLQELIPREKLILLTNDRNLSNKAMACDVIVHDQYSLSLTLKPDLITKDQTEVAKTPKALKSEYTKSLSHHRSLRNKCEKDYKNCEMEIDTLMAKVRELLKDVISPFFEKEMDEAYEDAWNYFPVDRITLQGVFKGIIKYWRTVFSLLFQAKDKRLFELLLEKIKRPKGLVGDRKECLHNLTVIEDVFNLIKKKWPDNMVVPLAEIKQFKKLIEEVFLKLSNHEKSMSEVDSAMKETECNCILELFNHNWTVINHLCGAALDFCKIPHSLQYDTSAPVPPKEGFIRVMPELCRRLCQIKDLMEKMINAVEKGIVDTVVFKHLLHSLLELVPSLNIQAENINFGHLTPAMLERFCRSPENKIRIEEGYKQLLNYHTKLVPAVQTLIIMK</sequence>
<evidence type="ECO:0000313" key="5">
    <source>
        <dbReference type="Proteomes" id="UP000887013"/>
    </source>
</evidence>
<dbReference type="InterPro" id="IPR002716">
    <property type="entry name" value="PIN_dom"/>
</dbReference>
<dbReference type="SUPFAM" id="SSF51045">
    <property type="entry name" value="WW domain"/>
    <property type="match status" value="1"/>
</dbReference>
<protein>
    <submittedName>
        <fullName evidence="4">Transcriptional protein SWT1</fullName>
    </submittedName>
</protein>
<dbReference type="GO" id="GO:0005634">
    <property type="term" value="C:nucleus"/>
    <property type="evidence" value="ECO:0007669"/>
    <property type="project" value="TreeGrafter"/>
</dbReference>
<evidence type="ECO:0000313" key="4">
    <source>
        <dbReference type="EMBL" id="GFT45551.1"/>
    </source>
</evidence>
<keyword evidence="1" id="KW-0175">Coiled coil</keyword>
<feature type="region of interest" description="Disordered" evidence="2">
    <location>
        <begin position="244"/>
        <end position="282"/>
    </location>
</feature>
<evidence type="ECO:0000259" key="3">
    <source>
        <dbReference type="PROSITE" id="PS50020"/>
    </source>
</evidence>
<dbReference type="CDD" id="cd18727">
    <property type="entry name" value="PIN_Swt1-like"/>
    <property type="match status" value="1"/>
</dbReference>
<organism evidence="4 5">
    <name type="scientific">Nephila pilipes</name>
    <name type="common">Giant wood spider</name>
    <name type="synonym">Nephila maculata</name>
    <dbReference type="NCBI Taxonomy" id="299642"/>
    <lineage>
        <taxon>Eukaryota</taxon>
        <taxon>Metazoa</taxon>
        <taxon>Ecdysozoa</taxon>
        <taxon>Arthropoda</taxon>
        <taxon>Chelicerata</taxon>
        <taxon>Arachnida</taxon>
        <taxon>Araneae</taxon>
        <taxon>Araneomorphae</taxon>
        <taxon>Entelegynae</taxon>
        <taxon>Araneoidea</taxon>
        <taxon>Nephilidae</taxon>
        <taxon>Nephila</taxon>
    </lineage>
</organism>
<feature type="region of interest" description="Disordered" evidence="2">
    <location>
        <begin position="182"/>
        <end position="206"/>
    </location>
</feature>
<dbReference type="InterPro" id="IPR036020">
    <property type="entry name" value="WW_dom_sf"/>
</dbReference>